<dbReference type="InterPro" id="IPR027417">
    <property type="entry name" value="P-loop_NTPase"/>
</dbReference>
<dbReference type="Gene3D" id="3.40.50.300">
    <property type="entry name" value="P-loop containing nucleotide triphosphate hydrolases"/>
    <property type="match status" value="1"/>
</dbReference>
<dbReference type="GO" id="GO:0005524">
    <property type="term" value="F:ATP binding"/>
    <property type="evidence" value="ECO:0007669"/>
    <property type="project" value="UniProtKB-UniRule"/>
</dbReference>
<dbReference type="Pfam" id="PF22919">
    <property type="entry name" value="ATP-synt_VA_C"/>
    <property type="match status" value="1"/>
</dbReference>
<comment type="catalytic activity">
    <reaction evidence="13">
        <text>4 Na(+)(in) + ATP + H2O = 4 Na(+)(out) + ADP + phosphate + H(+)</text>
        <dbReference type="Rhea" id="RHEA:58156"/>
        <dbReference type="ChEBI" id="CHEBI:15377"/>
        <dbReference type="ChEBI" id="CHEBI:15378"/>
        <dbReference type="ChEBI" id="CHEBI:29101"/>
        <dbReference type="ChEBI" id="CHEBI:30616"/>
        <dbReference type="ChEBI" id="CHEBI:43474"/>
        <dbReference type="ChEBI" id="CHEBI:456216"/>
        <dbReference type="EC" id="7.2.2.1"/>
    </reaction>
</comment>
<dbReference type="NCBIfam" id="TIGR01039">
    <property type="entry name" value="atpD"/>
    <property type="match status" value="1"/>
</dbReference>
<feature type="domain" description="AAA+ ATPase" evidence="16">
    <location>
        <begin position="143"/>
        <end position="407"/>
    </location>
</feature>
<comment type="catalytic activity">
    <reaction evidence="15">
        <text>ATP + H2O + 4 H(+)(in) = ADP + phosphate + 5 H(+)(out)</text>
        <dbReference type="Rhea" id="RHEA:57720"/>
        <dbReference type="ChEBI" id="CHEBI:15377"/>
        <dbReference type="ChEBI" id="CHEBI:15378"/>
        <dbReference type="ChEBI" id="CHEBI:30616"/>
        <dbReference type="ChEBI" id="CHEBI:43474"/>
        <dbReference type="ChEBI" id="CHEBI:456216"/>
        <dbReference type="EC" id="7.1.2.2"/>
    </reaction>
</comment>
<keyword evidence="6 15" id="KW-0375">Hydrogen ion transport</keyword>
<organism evidence="17 18">
    <name type="scientific">Pelodictyon luteolum</name>
    <dbReference type="NCBI Taxonomy" id="1100"/>
    <lineage>
        <taxon>Bacteria</taxon>
        <taxon>Pseudomonadati</taxon>
        <taxon>Chlorobiota</taxon>
        <taxon>Chlorobiia</taxon>
        <taxon>Chlorobiales</taxon>
        <taxon>Chlorobiaceae</taxon>
        <taxon>Chlorobium/Pelodictyon group</taxon>
        <taxon>Pelodictyon</taxon>
    </lineage>
</organism>
<dbReference type="Proteomes" id="UP000076481">
    <property type="component" value="Unassembled WGS sequence"/>
</dbReference>
<keyword evidence="15" id="KW-1003">Cell membrane</keyword>
<keyword evidence="3 15" id="KW-0813">Transport</keyword>
<evidence type="ECO:0000256" key="12">
    <source>
        <dbReference type="ARBA" id="ARBA00023310"/>
    </source>
</evidence>
<keyword evidence="11 15" id="KW-0139">CF(1)</keyword>
<evidence type="ECO:0000313" key="17">
    <source>
        <dbReference type="EMBL" id="KZK74949.1"/>
    </source>
</evidence>
<evidence type="ECO:0000256" key="15">
    <source>
        <dbReference type="HAMAP-Rule" id="MF_01347"/>
    </source>
</evidence>
<dbReference type="InterPro" id="IPR024034">
    <property type="entry name" value="ATPase_F1/V1_b/a_C"/>
</dbReference>
<evidence type="ECO:0000256" key="7">
    <source>
        <dbReference type="ARBA" id="ARBA00022840"/>
    </source>
</evidence>
<keyword evidence="7 15" id="KW-0067">ATP-binding</keyword>
<dbReference type="RefSeq" id="WP_303680889.1">
    <property type="nucleotide sequence ID" value="NZ_LVWG01000016.1"/>
</dbReference>
<dbReference type="InterPro" id="IPR003593">
    <property type="entry name" value="AAA+_ATPase"/>
</dbReference>
<dbReference type="EMBL" id="LVWG01000016">
    <property type="protein sequence ID" value="KZK74949.1"/>
    <property type="molecule type" value="Genomic_DNA"/>
</dbReference>
<dbReference type="FunFam" id="1.10.1140.10:FF:000001">
    <property type="entry name" value="ATP synthase subunit beta"/>
    <property type="match status" value="1"/>
</dbReference>
<evidence type="ECO:0000256" key="1">
    <source>
        <dbReference type="ARBA" id="ARBA00004370"/>
    </source>
</evidence>
<dbReference type="InterPro" id="IPR055190">
    <property type="entry name" value="ATP-synt_VA_C"/>
</dbReference>
<dbReference type="PANTHER" id="PTHR15184">
    <property type="entry name" value="ATP SYNTHASE"/>
    <property type="match status" value="1"/>
</dbReference>
<dbReference type="CDD" id="cd01133">
    <property type="entry name" value="F1-ATPase_beta_CD"/>
    <property type="match status" value="1"/>
</dbReference>
<protein>
    <recommendedName>
        <fullName evidence="15">ATP synthase subunit beta</fullName>
        <ecNumber evidence="15">7.1.2.2</ecNumber>
    </recommendedName>
    <alternativeName>
        <fullName evidence="15">ATP synthase F1 sector subunit beta</fullName>
    </alternativeName>
    <alternativeName>
        <fullName evidence="15">F-ATPase subunit beta</fullName>
    </alternativeName>
</protein>
<dbReference type="PIRSF" id="PIRSF039072">
    <property type="entry name" value="ATPase_subunit_beta"/>
    <property type="match status" value="1"/>
</dbReference>
<keyword evidence="10 15" id="KW-0472">Membrane</keyword>
<sequence>MQEGKISQIIGPVVDVDFPEGQLPSILDALTITRPDGSRLVLETQQHLGEERVRTVAMESTDGLIRGLSVANTGRPIQAPVGEGVLGRMLNVVGDPIDGRGPVNATKTYSIHRSAPKFEDLSTKAEMFETGIKVIDLLEPYSRGGKTGLFGGAGVGKTVLIMELINNIAKQQSGYSVFAGVGERTREGNDLWHEMMESGVIDKTALVFGQMNEPPGARARVALTGLSIAEYFRDEEHRDVLLFIDNIFRFTQAGSEVSALLGRMPSAVGYQPTLATEMGELQDRITSTKNGSVTSVQAIYVPADDLTDPAPATAFAHLDATTVLSRQIAELGIYPAVDPLDSTSRILDPNVIGDDHYDTAQSVKQILQRYKDLQDIIAILGMDELSDEDKLVVARARKVQRFLSQPFFVAEAFTGLAGKYVKLEDSIKGFKEIIAGKHDNLPENAFYLVGTIEEAIEKAKTL</sequence>
<evidence type="ECO:0000256" key="11">
    <source>
        <dbReference type="ARBA" id="ARBA00023196"/>
    </source>
</evidence>
<dbReference type="AlphaFoldDB" id="A0A165M8T8"/>
<evidence type="ECO:0000256" key="9">
    <source>
        <dbReference type="ARBA" id="ARBA00023065"/>
    </source>
</evidence>
<comment type="subcellular location">
    <subcellularLocation>
        <location evidence="15">Cell membrane</location>
        <topology evidence="15">Peripheral membrane protein</topology>
    </subcellularLocation>
    <subcellularLocation>
        <location evidence="1">Membrane</location>
    </subcellularLocation>
</comment>
<dbReference type="SUPFAM" id="SSF47917">
    <property type="entry name" value="C-terminal domain of alpha and beta subunits of F1 ATP synthase"/>
    <property type="match status" value="1"/>
</dbReference>
<dbReference type="InterPro" id="IPR036121">
    <property type="entry name" value="ATPase_F1/V1/A1_a/bsu_N_sf"/>
</dbReference>
<comment type="function">
    <text evidence="15">Produces ATP from ADP in the presence of a proton gradient across the membrane. The catalytic sites are hosted primarily by the beta subunits.</text>
</comment>
<dbReference type="Gene3D" id="2.40.10.170">
    <property type="match status" value="1"/>
</dbReference>
<proteinExistence type="inferred from homology"/>
<evidence type="ECO:0000256" key="5">
    <source>
        <dbReference type="ARBA" id="ARBA00022741"/>
    </source>
</evidence>
<keyword evidence="12 15" id="KW-0066">ATP synthesis</keyword>
<comment type="function">
    <text evidence="14">Produces ATP from ADP in the presence of a sodium ion gradient across the membrane. The beta chain is the catalytic subunit.</text>
</comment>
<comment type="caution">
    <text evidence="17">The sequence shown here is derived from an EMBL/GenBank/DDBJ whole genome shotgun (WGS) entry which is preliminary data.</text>
</comment>
<dbReference type="GO" id="GO:0046962">
    <property type="term" value="F:sodium-transporting ATPase activity, rotational mechanism"/>
    <property type="evidence" value="ECO:0007669"/>
    <property type="project" value="UniProtKB-EC"/>
</dbReference>
<evidence type="ECO:0000256" key="2">
    <source>
        <dbReference type="ARBA" id="ARBA00008936"/>
    </source>
</evidence>
<name>A0A165M8T8_PELLU</name>
<dbReference type="FunFam" id="2.40.10.170:FF:000005">
    <property type="entry name" value="ATP synthase subunit beta"/>
    <property type="match status" value="1"/>
</dbReference>
<dbReference type="HAMAP" id="MF_01347">
    <property type="entry name" value="ATP_synth_beta_bact"/>
    <property type="match status" value="1"/>
</dbReference>
<dbReference type="CDD" id="cd18110">
    <property type="entry name" value="ATP-synt_F1_beta_C"/>
    <property type="match status" value="1"/>
</dbReference>
<keyword evidence="9 15" id="KW-0406">Ion transport</keyword>
<dbReference type="CDD" id="cd18115">
    <property type="entry name" value="ATP-synt_F1_beta_N"/>
    <property type="match status" value="1"/>
</dbReference>
<dbReference type="PROSITE" id="PS00152">
    <property type="entry name" value="ATPASE_ALPHA_BETA"/>
    <property type="match status" value="1"/>
</dbReference>
<dbReference type="SUPFAM" id="SSF50615">
    <property type="entry name" value="N-terminal domain of alpha and beta subunits of F1 ATP synthase"/>
    <property type="match status" value="1"/>
</dbReference>
<dbReference type="Gene3D" id="1.10.1140.10">
    <property type="entry name" value="Bovine Mitochondrial F1-atpase, Atp Synthase Beta Chain, Chain D, domain 3"/>
    <property type="match status" value="1"/>
</dbReference>
<dbReference type="Pfam" id="PF00006">
    <property type="entry name" value="ATP-synt_ab"/>
    <property type="match status" value="1"/>
</dbReference>
<dbReference type="GO" id="GO:0005886">
    <property type="term" value="C:plasma membrane"/>
    <property type="evidence" value="ECO:0007669"/>
    <property type="project" value="UniProtKB-SubCell"/>
</dbReference>
<dbReference type="Pfam" id="PF02874">
    <property type="entry name" value="ATP-synt_ab_N"/>
    <property type="match status" value="1"/>
</dbReference>
<evidence type="ECO:0000259" key="16">
    <source>
        <dbReference type="SMART" id="SM00382"/>
    </source>
</evidence>
<evidence type="ECO:0000256" key="4">
    <source>
        <dbReference type="ARBA" id="ARBA00022519"/>
    </source>
</evidence>
<dbReference type="InterPro" id="IPR005722">
    <property type="entry name" value="ATP_synth_F1_bsu"/>
</dbReference>
<reference evidence="17 18" key="1">
    <citation type="submission" date="2016-03" db="EMBL/GenBank/DDBJ databases">
        <title>Speciation and ecological success in dimly lit waters: horizontal gene transfer in a green sulfur bacteria bloom unveiled by metagenomic assembly.</title>
        <authorList>
            <person name="Llorens-Mares T."/>
            <person name="Liu Z."/>
            <person name="Allen L.Z."/>
            <person name="Rusch D.B."/>
            <person name="Craig M.T."/>
            <person name="Dupont C.L."/>
            <person name="Bryant D.A."/>
            <person name="Casamayor E.O."/>
        </authorList>
    </citation>
    <scope>NUCLEOTIDE SEQUENCE [LARGE SCALE GENOMIC DNA]</scope>
    <source>
        <strain evidence="17">CIII</strain>
    </source>
</reference>
<dbReference type="InterPro" id="IPR004100">
    <property type="entry name" value="ATPase_F1/V1/A1_a/bsu_N"/>
</dbReference>
<evidence type="ECO:0000256" key="10">
    <source>
        <dbReference type="ARBA" id="ARBA00023136"/>
    </source>
</evidence>
<dbReference type="PANTHER" id="PTHR15184:SF71">
    <property type="entry name" value="ATP SYNTHASE SUBUNIT BETA, MITOCHONDRIAL"/>
    <property type="match status" value="1"/>
</dbReference>
<comment type="similarity">
    <text evidence="2 15">Belongs to the ATPase alpha/beta chains family.</text>
</comment>
<keyword evidence="8 15" id="KW-1278">Translocase</keyword>
<dbReference type="GO" id="GO:0046933">
    <property type="term" value="F:proton-transporting ATP synthase activity, rotational mechanism"/>
    <property type="evidence" value="ECO:0007669"/>
    <property type="project" value="UniProtKB-UniRule"/>
</dbReference>
<evidence type="ECO:0000256" key="13">
    <source>
        <dbReference type="ARBA" id="ARBA00052325"/>
    </source>
</evidence>
<evidence type="ECO:0000256" key="14">
    <source>
        <dbReference type="ARBA" id="ARBA00059242"/>
    </source>
</evidence>
<feature type="binding site" evidence="15">
    <location>
        <begin position="151"/>
        <end position="158"/>
    </location>
    <ligand>
        <name>ATP</name>
        <dbReference type="ChEBI" id="CHEBI:30616"/>
    </ligand>
</feature>
<evidence type="ECO:0000313" key="18">
    <source>
        <dbReference type="Proteomes" id="UP000076481"/>
    </source>
</evidence>
<dbReference type="InterPro" id="IPR000194">
    <property type="entry name" value="ATPase_F1/V1/A1_a/bsu_nucl-bd"/>
</dbReference>
<dbReference type="GO" id="GO:0045259">
    <property type="term" value="C:proton-transporting ATP synthase complex"/>
    <property type="evidence" value="ECO:0007669"/>
    <property type="project" value="UniProtKB-KW"/>
</dbReference>
<dbReference type="SMART" id="SM00382">
    <property type="entry name" value="AAA"/>
    <property type="match status" value="1"/>
</dbReference>
<evidence type="ECO:0000256" key="3">
    <source>
        <dbReference type="ARBA" id="ARBA00022448"/>
    </source>
</evidence>
<dbReference type="InterPro" id="IPR020003">
    <property type="entry name" value="ATPase_a/bsu_AS"/>
</dbReference>
<evidence type="ECO:0000256" key="6">
    <source>
        <dbReference type="ARBA" id="ARBA00022781"/>
    </source>
</evidence>
<accession>A0A165M8T8</accession>
<keyword evidence="5 15" id="KW-0547">Nucleotide-binding</keyword>
<dbReference type="FunFam" id="3.40.50.300:FF:000026">
    <property type="entry name" value="ATP synthase subunit beta"/>
    <property type="match status" value="1"/>
</dbReference>
<keyword evidence="4" id="KW-0997">Cell inner membrane</keyword>
<dbReference type="SUPFAM" id="SSF52540">
    <property type="entry name" value="P-loop containing nucleoside triphosphate hydrolases"/>
    <property type="match status" value="1"/>
</dbReference>
<evidence type="ECO:0000256" key="8">
    <source>
        <dbReference type="ARBA" id="ARBA00022967"/>
    </source>
</evidence>
<dbReference type="EC" id="7.1.2.2" evidence="15"/>
<gene>
    <name evidence="15" type="primary">atpD</name>
    <name evidence="17" type="ORF">A3K90_00255</name>
</gene>
<dbReference type="InterPro" id="IPR050053">
    <property type="entry name" value="ATPase_alpha/beta_chains"/>
</dbReference>